<feature type="chain" id="PRO_5013166004" description="C4-dicarboxylate ABC transporter substrate-binding protein" evidence="5">
    <location>
        <begin position="24"/>
        <end position="331"/>
    </location>
</feature>
<evidence type="ECO:0000256" key="1">
    <source>
        <dbReference type="ARBA" id="ARBA00004196"/>
    </source>
</evidence>
<protein>
    <recommendedName>
        <fullName evidence="7">C4-dicarboxylate ABC transporter substrate-binding protein</fullName>
    </recommendedName>
</protein>
<evidence type="ECO:0000313" key="6">
    <source>
        <dbReference type="EMBL" id="SBW11298.1"/>
    </source>
</evidence>
<dbReference type="Pfam" id="PF03480">
    <property type="entry name" value="DctP"/>
    <property type="match status" value="1"/>
</dbReference>
<dbReference type="InterPro" id="IPR018389">
    <property type="entry name" value="DctP_fam"/>
</dbReference>
<dbReference type="CDD" id="cd13603">
    <property type="entry name" value="PBP2_TRAP_Siap_TeaA_like"/>
    <property type="match status" value="1"/>
</dbReference>
<organism evidence="6">
    <name type="scientific">uncultured Alphaproteobacteria bacterium</name>
    <dbReference type="NCBI Taxonomy" id="91750"/>
    <lineage>
        <taxon>Bacteria</taxon>
        <taxon>Pseudomonadati</taxon>
        <taxon>Pseudomonadota</taxon>
        <taxon>Alphaproteobacteria</taxon>
        <taxon>environmental samples</taxon>
    </lineage>
</organism>
<dbReference type="PIRSF" id="PIRSF006470">
    <property type="entry name" value="DctB"/>
    <property type="match status" value="1"/>
</dbReference>
<name>A0A212KI49_9PROT</name>
<evidence type="ECO:0000256" key="2">
    <source>
        <dbReference type="ARBA" id="ARBA00009023"/>
    </source>
</evidence>
<evidence type="ECO:0000256" key="4">
    <source>
        <dbReference type="ARBA" id="ARBA00022729"/>
    </source>
</evidence>
<dbReference type="NCBIfam" id="TIGR00787">
    <property type="entry name" value="dctP"/>
    <property type="match status" value="1"/>
</dbReference>
<keyword evidence="4 5" id="KW-0732">Signal</keyword>
<dbReference type="AlphaFoldDB" id="A0A212KI49"/>
<feature type="signal peptide" evidence="5">
    <location>
        <begin position="1"/>
        <end position="23"/>
    </location>
</feature>
<dbReference type="InterPro" id="IPR038404">
    <property type="entry name" value="TRAP_DctP_sf"/>
</dbReference>
<dbReference type="GO" id="GO:0030288">
    <property type="term" value="C:outer membrane-bounded periplasmic space"/>
    <property type="evidence" value="ECO:0007669"/>
    <property type="project" value="InterPro"/>
</dbReference>
<dbReference type="Gene3D" id="3.40.190.170">
    <property type="entry name" value="Bacterial extracellular solute-binding protein, family 7"/>
    <property type="match status" value="1"/>
</dbReference>
<evidence type="ECO:0000256" key="3">
    <source>
        <dbReference type="ARBA" id="ARBA00022448"/>
    </source>
</evidence>
<gene>
    <name evidence="6" type="ORF">KL86APRO_20145</name>
</gene>
<comment type="similarity">
    <text evidence="2">Belongs to the bacterial solute-binding protein 7 family.</text>
</comment>
<dbReference type="InterPro" id="IPR004682">
    <property type="entry name" value="TRAP_DctP"/>
</dbReference>
<dbReference type="NCBIfam" id="NF037995">
    <property type="entry name" value="TRAP_S1"/>
    <property type="match status" value="1"/>
</dbReference>
<accession>A0A212KI49</accession>
<evidence type="ECO:0000256" key="5">
    <source>
        <dbReference type="SAM" id="SignalP"/>
    </source>
</evidence>
<dbReference type="PANTHER" id="PTHR33376">
    <property type="match status" value="1"/>
</dbReference>
<evidence type="ECO:0008006" key="7">
    <source>
        <dbReference type="Google" id="ProtNLM"/>
    </source>
</evidence>
<dbReference type="PANTHER" id="PTHR33376:SF4">
    <property type="entry name" value="SIALIC ACID-BINDING PERIPLASMIC PROTEIN SIAP"/>
    <property type="match status" value="1"/>
</dbReference>
<dbReference type="GO" id="GO:0055085">
    <property type="term" value="P:transmembrane transport"/>
    <property type="evidence" value="ECO:0007669"/>
    <property type="project" value="InterPro"/>
</dbReference>
<proteinExistence type="inferred from homology"/>
<comment type="subcellular location">
    <subcellularLocation>
        <location evidence="1">Cell envelope</location>
    </subcellularLocation>
</comment>
<reference evidence="6" key="1">
    <citation type="submission" date="2016-04" db="EMBL/GenBank/DDBJ databases">
        <authorList>
            <person name="Evans L.H."/>
            <person name="Alamgir A."/>
            <person name="Owens N."/>
            <person name="Weber N.D."/>
            <person name="Virtaneva K."/>
            <person name="Barbian K."/>
            <person name="Babar A."/>
            <person name="Rosenke K."/>
        </authorList>
    </citation>
    <scope>NUCLEOTIDE SEQUENCE</scope>
    <source>
        <strain evidence="6">86</strain>
    </source>
</reference>
<dbReference type="EMBL" id="FLUO01000002">
    <property type="protein sequence ID" value="SBW11298.1"/>
    <property type="molecule type" value="Genomic_DNA"/>
</dbReference>
<sequence length="331" mass="37565">MKKILTLCLSALMLTSFCGVASAADKKYTIRVAYYFPTSHPAHKSLEYFKQNIEKDSNGAIEIQLFPNNQLGNEETFIDSIKRGIVQMAVSGGLVKKDEIKLALVEPPFVFESWKQAKAAYTGPIGKEIVGDYTKKTGVMVVGYSVNGFREISSSFAIRNMDDLGKMKIRVPTNEIYVNMFKAMGTTPVMMPMGEIYNALETKVVDGQDNPYSTVRASGWWEVQKYMLETRHMFVANPWLVNKKFFDGMPANLQKVFTDNVAKAIDYNWSISEQDDLDSRKFIQSKGVEIVVPSPEFRQKIKDSMKDFYKWYYEFVPGSEAIIAKMEALPK</sequence>
<keyword evidence="3" id="KW-0813">Transport</keyword>